<reference evidence="2 3" key="1">
    <citation type="submission" date="2024-05" db="EMBL/GenBank/DDBJ databases">
        <title>Culex pipiens pipiens assembly and annotation.</title>
        <authorList>
            <person name="Alout H."/>
            <person name="Durand T."/>
        </authorList>
    </citation>
    <scope>NUCLEOTIDE SEQUENCE [LARGE SCALE GENOMIC DNA]</scope>
    <source>
        <strain evidence="2">HA-2024</strain>
        <tissue evidence="2">Whole body</tissue>
    </source>
</reference>
<keyword evidence="1" id="KW-0732">Signal</keyword>
<evidence type="ECO:0000256" key="1">
    <source>
        <dbReference type="SAM" id="SignalP"/>
    </source>
</evidence>
<evidence type="ECO:0000313" key="3">
    <source>
        <dbReference type="Proteomes" id="UP001562425"/>
    </source>
</evidence>
<keyword evidence="3" id="KW-1185">Reference proteome</keyword>
<name>A0ABD1DM33_CULPP</name>
<dbReference type="AlphaFoldDB" id="A0ABD1DM33"/>
<dbReference type="EMBL" id="JBEHCU010005167">
    <property type="protein sequence ID" value="KAL1400673.1"/>
    <property type="molecule type" value="Genomic_DNA"/>
</dbReference>
<accession>A0ABD1DM33</accession>
<dbReference type="PANTHER" id="PTHR21112:SF0">
    <property type="entry name" value="CHEMOSENSORY PROTEIN A 29A-RELATED"/>
    <property type="match status" value="1"/>
</dbReference>
<protein>
    <recommendedName>
        <fullName evidence="4">MD-2-related lipid-recognition domain-containing protein</fullName>
    </recommendedName>
</protein>
<feature type="signal peptide" evidence="1">
    <location>
        <begin position="1"/>
        <end position="20"/>
    </location>
</feature>
<organism evidence="2 3">
    <name type="scientific">Culex pipiens pipiens</name>
    <name type="common">Northern house mosquito</name>
    <dbReference type="NCBI Taxonomy" id="38569"/>
    <lineage>
        <taxon>Eukaryota</taxon>
        <taxon>Metazoa</taxon>
        <taxon>Ecdysozoa</taxon>
        <taxon>Arthropoda</taxon>
        <taxon>Hexapoda</taxon>
        <taxon>Insecta</taxon>
        <taxon>Pterygota</taxon>
        <taxon>Neoptera</taxon>
        <taxon>Endopterygota</taxon>
        <taxon>Diptera</taxon>
        <taxon>Nematocera</taxon>
        <taxon>Culicoidea</taxon>
        <taxon>Culicidae</taxon>
        <taxon>Culicinae</taxon>
        <taxon>Culicini</taxon>
        <taxon>Culex</taxon>
        <taxon>Culex</taxon>
    </lineage>
</organism>
<comment type="caution">
    <text evidence="2">The sequence shown here is derived from an EMBL/GenBank/DDBJ whole genome shotgun (WGS) entry which is preliminary data.</text>
</comment>
<feature type="chain" id="PRO_5044810702" description="MD-2-related lipid-recognition domain-containing protein" evidence="1">
    <location>
        <begin position="21"/>
        <end position="147"/>
    </location>
</feature>
<dbReference type="PANTHER" id="PTHR21112">
    <property type="entry name" value="CHEMOSENSORY PROTEIN A 29A-RELATED"/>
    <property type="match status" value="1"/>
</dbReference>
<sequence length="147" mass="16857">MAVKTATCFLLLAAVASVELIQVMFDQFKHCKSNGILDCNVRVHKINRTVASLYGNVTLNIDFGDSFVYWEDYYPYIVGAVPSVPKPSECPVSARELQFNELIMDARMFSPYMPTGLWKLVWRVSDTNTDKRFEVELTFRVYPDGHF</sequence>
<evidence type="ECO:0000313" key="2">
    <source>
        <dbReference type="EMBL" id="KAL1400673.1"/>
    </source>
</evidence>
<gene>
    <name evidence="2" type="ORF">pipiens_002034</name>
</gene>
<evidence type="ECO:0008006" key="4">
    <source>
        <dbReference type="Google" id="ProtNLM"/>
    </source>
</evidence>
<proteinExistence type="predicted"/>
<dbReference type="Proteomes" id="UP001562425">
    <property type="component" value="Unassembled WGS sequence"/>
</dbReference>